<reference evidence="10" key="2">
    <citation type="journal article" date="2023" name="Biology">
        <title>Prokaryotic Life Associated with Coal-Fire Gas Vents Revealed by Metagenomics.</title>
        <authorList>
            <person name="Kadnikov V.V."/>
            <person name="Mardanov A.V."/>
            <person name="Beletsky A.V."/>
            <person name="Karnachuk O.V."/>
            <person name="Ravin N.V."/>
        </authorList>
    </citation>
    <scope>NUCLEOTIDE SEQUENCE</scope>
    <source>
        <strain evidence="10">Bu02</strain>
    </source>
</reference>
<dbReference type="Pfam" id="PF16916">
    <property type="entry name" value="ZT_dimer"/>
    <property type="match status" value="1"/>
</dbReference>
<dbReference type="KEGG" id="fcz:IMF26_08215"/>
<evidence type="ECO:0000256" key="3">
    <source>
        <dbReference type="ARBA" id="ARBA00022448"/>
    </source>
</evidence>
<dbReference type="InterPro" id="IPR027470">
    <property type="entry name" value="Cation_efflux_CTD"/>
</dbReference>
<protein>
    <submittedName>
        <fullName evidence="10">Cation transporter</fullName>
    </submittedName>
</protein>
<dbReference type="InterPro" id="IPR050291">
    <property type="entry name" value="CDF_Transporter"/>
</dbReference>
<evidence type="ECO:0000256" key="7">
    <source>
        <dbReference type="SAM" id="Phobius"/>
    </source>
</evidence>
<evidence type="ECO:0000256" key="4">
    <source>
        <dbReference type="ARBA" id="ARBA00022692"/>
    </source>
</evidence>
<dbReference type="NCBIfam" id="TIGR01297">
    <property type="entry name" value="CDF"/>
    <property type="match status" value="1"/>
</dbReference>
<evidence type="ECO:0000256" key="6">
    <source>
        <dbReference type="ARBA" id="ARBA00023136"/>
    </source>
</evidence>
<proteinExistence type="inferred from homology"/>
<dbReference type="Pfam" id="PF01545">
    <property type="entry name" value="Cation_efflux"/>
    <property type="match status" value="1"/>
</dbReference>
<feature type="transmembrane region" description="Helical" evidence="7">
    <location>
        <begin position="110"/>
        <end position="127"/>
    </location>
</feature>
<dbReference type="SUPFAM" id="SSF160240">
    <property type="entry name" value="Cation efflux protein cytoplasmic domain-like"/>
    <property type="match status" value="1"/>
</dbReference>
<dbReference type="InterPro" id="IPR027469">
    <property type="entry name" value="Cation_efflux_TMD_sf"/>
</dbReference>
<comment type="similarity">
    <text evidence="2">Belongs to the cation diffusion facilitator (CDF) transporter (TC 2.A.4) family.</text>
</comment>
<dbReference type="SUPFAM" id="SSF161111">
    <property type="entry name" value="Cation efflux protein transmembrane domain-like"/>
    <property type="match status" value="1"/>
</dbReference>
<comment type="subcellular location">
    <subcellularLocation>
        <location evidence="1">Membrane</location>
        <topology evidence="1">Multi-pass membrane protein</topology>
    </subcellularLocation>
</comment>
<dbReference type="GO" id="GO:0016020">
    <property type="term" value="C:membrane"/>
    <property type="evidence" value="ECO:0007669"/>
    <property type="project" value="UniProtKB-SubCell"/>
</dbReference>
<keyword evidence="3" id="KW-0813">Transport</keyword>
<dbReference type="Gene3D" id="3.30.70.1350">
    <property type="entry name" value="Cation efflux protein, cytoplasmic domain"/>
    <property type="match status" value="1"/>
</dbReference>
<evidence type="ECO:0000256" key="2">
    <source>
        <dbReference type="ARBA" id="ARBA00008114"/>
    </source>
</evidence>
<organism evidence="10">
    <name type="scientific">Candidatus Fermentithermobacillus carboniphilus</name>
    <dbReference type="NCBI Taxonomy" id="3085328"/>
    <lineage>
        <taxon>Bacteria</taxon>
        <taxon>Bacillati</taxon>
        <taxon>Bacillota</taxon>
        <taxon>Candidatus Fermentithermobacillia</taxon>
        <taxon>Candidatus Fermentithermobacillales</taxon>
        <taxon>Candidatus Fermentithermobacillaceae</taxon>
        <taxon>Candidatus Fermentithermobacillus</taxon>
    </lineage>
</organism>
<evidence type="ECO:0000259" key="9">
    <source>
        <dbReference type="Pfam" id="PF16916"/>
    </source>
</evidence>
<name>A0AAT9LB82_9FIRM</name>
<feature type="domain" description="Cation efflux protein transmembrane" evidence="8">
    <location>
        <begin position="44"/>
        <end position="236"/>
    </location>
</feature>
<evidence type="ECO:0000256" key="1">
    <source>
        <dbReference type="ARBA" id="ARBA00004141"/>
    </source>
</evidence>
<evidence type="ECO:0000256" key="5">
    <source>
        <dbReference type="ARBA" id="ARBA00022989"/>
    </source>
</evidence>
<keyword evidence="6 7" id="KW-0472">Membrane</keyword>
<feature type="domain" description="Cation efflux protein cytoplasmic" evidence="9">
    <location>
        <begin position="241"/>
        <end position="316"/>
    </location>
</feature>
<dbReference type="InterPro" id="IPR036837">
    <property type="entry name" value="Cation_efflux_CTD_sf"/>
</dbReference>
<dbReference type="PANTHER" id="PTHR43840:SF15">
    <property type="entry name" value="MITOCHONDRIAL METAL TRANSPORTER 1-RELATED"/>
    <property type="match status" value="1"/>
</dbReference>
<keyword evidence="5 7" id="KW-1133">Transmembrane helix</keyword>
<accession>A0AAT9LB82</accession>
<sequence length="327" mass="35362">MPQKKSARWSITGYLIEKFTGHSSSPEPVTDPDVRTKFAFLEAWVSIIGNFILAFIKVTFGLVLNSISLLADAAHTAADVLTSVVVLVGFRMARAPADEKHPFGHGRVEFLSTLVIAILLLVVGFQFGKSSYERLLSNTPVKGSFVVAAMMVLSGVAKEWMTRFALYLGRKTNAQALIGDAWHHRTDAIASVLVAVAIVSSRYGYHWVDAVLGIGVSALIVYTGVELALSSASTLIGEGAPEELLNAIRTEVLKCEGVKDLHKVIVHDYGGRKSVSLHILVSEDLSLLESHNIATEVEKAVKSRVAGDVVVHMEPFNPEENQGADAE</sequence>
<feature type="transmembrane region" description="Helical" evidence="7">
    <location>
        <begin position="211"/>
        <end position="229"/>
    </location>
</feature>
<reference evidence="10" key="1">
    <citation type="submission" date="2020-10" db="EMBL/GenBank/DDBJ databases">
        <authorList>
            <person name="Kadnikov V."/>
            <person name="Beletsky A.V."/>
            <person name="Mardanov A.V."/>
            <person name="Karnachuk O.V."/>
            <person name="Ravin N.V."/>
        </authorList>
    </citation>
    <scope>NUCLEOTIDE SEQUENCE</scope>
    <source>
        <strain evidence="10">Bu02</strain>
    </source>
</reference>
<dbReference type="GO" id="GO:0008324">
    <property type="term" value="F:monoatomic cation transmembrane transporter activity"/>
    <property type="evidence" value="ECO:0007669"/>
    <property type="project" value="InterPro"/>
</dbReference>
<keyword evidence="4 7" id="KW-0812">Transmembrane</keyword>
<dbReference type="Gene3D" id="1.20.1510.10">
    <property type="entry name" value="Cation efflux protein transmembrane domain"/>
    <property type="match status" value="1"/>
</dbReference>
<gene>
    <name evidence="10" type="ORF">IMF26_08215</name>
</gene>
<dbReference type="FunFam" id="1.20.1510.10:FF:000006">
    <property type="entry name" value="Divalent cation efflux transporter"/>
    <property type="match status" value="1"/>
</dbReference>
<feature type="transmembrane region" description="Helical" evidence="7">
    <location>
        <begin position="73"/>
        <end position="90"/>
    </location>
</feature>
<dbReference type="InterPro" id="IPR058533">
    <property type="entry name" value="Cation_efflux_TM"/>
</dbReference>
<dbReference type="EMBL" id="CP062796">
    <property type="protein sequence ID" value="QUL98039.1"/>
    <property type="molecule type" value="Genomic_DNA"/>
</dbReference>
<evidence type="ECO:0000313" key="10">
    <source>
        <dbReference type="EMBL" id="QUL98039.1"/>
    </source>
</evidence>
<feature type="transmembrane region" description="Helical" evidence="7">
    <location>
        <begin position="43"/>
        <end position="67"/>
    </location>
</feature>
<dbReference type="AlphaFoldDB" id="A0AAT9LB82"/>
<evidence type="ECO:0000259" key="8">
    <source>
        <dbReference type="Pfam" id="PF01545"/>
    </source>
</evidence>
<feature type="transmembrane region" description="Helical" evidence="7">
    <location>
        <begin position="147"/>
        <end position="168"/>
    </location>
</feature>
<dbReference type="InterPro" id="IPR002524">
    <property type="entry name" value="Cation_efflux"/>
</dbReference>
<dbReference type="PANTHER" id="PTHR43840">
    <property type="entry name" value="MITOCHONDRIAL METAL TRANSPORTER 1-RELATED"/>
    <property type="match status" value="1"/>
</dbReference>